<dbReference type="OrthoDB" id="7619725at2"/>
<dbReference type="InterPro" id="IPR039246">
    <property type="entry name" value="Flagellar_FlgA"/>
</dbReference>
<dbReference type="PANTHER" id="PTHR36307">
    <property type="entry name" value="FLAGELLA BASAL BODY P-RING FORMATION PROTEIN FLGA"/>
    <property type="match status" value="1"/>
</dbReference>
<evidence type="ECO:0000313" key="4">
    <source>
        <dbReference type="Proteomes" id="UP000264589"/>
    </source>
</evidence>
<reference evidence="3 4" key="1">
    <citation type="submission" date="2018-08" db="EMBL/GenBank/DDBJ databases">
        <title>Parvularcula sp. SM1705, isolated from surface water of the South Sea China.</title>
        <authorList>
            <person name="Sun L."/>
        </authorList>
    </citation>
    <scope>NUCLEOTIDE SEQUENCE [LARGE SCALE GENOMIC DNA]</scope>
    <source>
        <strain evidence="3 4">SM1705</strain>
    </source>
</reference>
<dbReference type="InterPro" id="IPR017585">
    <property type="entry name" value="SAF_FlgA"/>
</dbReference>
<keyword evidence="3" id="KW-0966">Cell projection</keyword>
<dbReference type="Proteomes" id="UP000264589">
    <property type="component" value="Unassembled WGS sequence"/>
</dbReference>
<dbReference type="GO" id="GO:0042597">
    <property type="term" value="C:periplasmic space"/>
    <property type="evidence" value="ECO:0007669"/>
    <property type="project" value="UniProtKB-SubCell"/>
</dbReference>
<dbReference type="EMBL" id="QUQO01000001">
    <property type="protein sequence ID" value="RFB04733.1"/>
    <property type="molecule type" value="Genomic_DNA"/>
</dbReference>
<gene>
    <name evidence="3" type="primary">flgA</name>
    <name evidence="3" type="ORF">DX908_05230</name>
</gene>
<evidence type="ECO:0000256" key="1">
    <source>
        <dbReference type="RuleBase" id="RU362063"/>
    </source>
</evidence>
<comment type="function">
    <text evidence="1">Involved in the assembly process of the P-ring formation. It may associate with FlgF on the rod constituting a structure essential for the P-ring assembly or may act as a modulator protein for the P-ring assembly.</text>
</comment>
<dbReference type="RefSeq" id="WP_116391366.1">
    <property type="nucleotide sequence ID" value="NZ_QUQO01000001.1"/>
</dbReference>
<protein>
    <recommendedName>
        <fullName evidence="1">Flagella basal body P-ring formation protein FlgA</fullName>
    </recommendedName>
</protein>
<proteinExistence type="inferred from homology"/>
<keyword evidence="3" id="KW-0969">Cilium</keyword>
<comment type="subcellular location">
    <subcellularLocation>
        <location evidence="1">Periplasm</location>
    </subcellularLocation>
</comment>
<dbReference type="InParanoid" id="A0A371RH01"/>
<keyword evidence="1" id="KW-0574">Periplasm</keyword>
<dbReference type="PANTHER" id="PTHR36307:SF1">
    <property type="entry name" value="FLAGELLA BASAL BODY P-RING FORMATION PROTEIN FLGA"/>
    <property type="match status" value="1"/>
</dbReference>
<dbReference type="Pfam" id="PF13144">
    <property type="entry name" value="ChapFlgA"/>
    <property type="match status" value="1"/>
</dbReference>
<comment type="caution">
    <text evidence="3">The sequence shown here is derived from an EMBL/GenBank/DDBJ whole genome shotgun (WGS) entry which is preliminary data.</text>
</comment>
<keyword evidence="1" id="KW-1005">Bacterial flagellum biogenesis</keyword>
<sequence length="125" mass="13162">MISLLAALFLTGDVTAQTRLPAGTVIEPIHVSGAASDTDPFIGRQMTRTVFEGRVLSYADTKEADLVDRNGIVRIIAKKGPLTIETKGRALGTGAAGDEILVMNLESRRTVTAIITGPGTVQVTL</sequence>
<dbReference type="GO" id="GO:0044780">
    <property type="term" value="P:bacterial-type flagellum assembly"/>
    <property type="evidence" value="ECO:0007669"/>
    <property type="project" value="InterPro"/>
</dbReference>
<organism evidence="3 4">
    <name type="scientific">Parvularcula marina</name>
    <dbReference type="NCBI Taxonomy" id="2292771"/>
    <lineage>
        <taxon>Bacteria</taxon>
        <taxon>Pseudomonadati</taxon>
        <taxon>Pseudomonadota</taxon>
        <taxon>Alphaproteobacteria</taxon>
        <taxon>Parvularculales</taxon>
        <taxon>Parvularculaceae</taxon>
        <taxon>Parvularcula</taxon>
    </lineage>
</organism>
<keyword evidence="4" id="KW-1185">Reference proteome</keyword>
<evidence type="ECO:0000259" key="2">
    <source>
        <dbReference type="Pfam" id="PF13144"/>
    </source>
</evidence>
<accession>A0A371RH01</accession>
<feature type="domain" description="Flagella basal body P-ring formation protein FlgA SAF" evidence="2">
    <location>
        <begin position="33"/>
        <end position="123"/>
    </location>
</feature>
<dbReference type="AlphaFoldDB" id="A0A371RH01"/>
<name>A0A371RH01_9PROT</name>
<dbReference type="Gene3D" id="2.30.30.760">
    <property type="match status" value="1"/>
</dbReference>
<dbReference type="NCBIfam" id="TIGR03170">
    <property type="entry name" value="flgA_cterm"/>
    <property type="match status" value="1"/>
</dbReference>
<comment type="similarity">
    <text evidence="1">Belongs to the FlgA family.</text>
</comment>
<keyword evidence="3" id="KW-0282">Flagellum</keyword>
<evidence type="ECO:0000313" key="3">
    <source>
        <dbReference type="EMBL" id="RFB04733.1"/>
    </source>
</evidence>